<reference evidence="2" key="1">
    <citation type="submission" date="2018-02" db="EMBL/GenBank/DDBJ databases">
        <authorList>
            <person name="Cohen D.B."/>
            <person name="Kent A.D."/>
        </authorList>
    </citation>
    <scope>NUCLEOTIDE SEQUENCE</scope>
</reference>
<dbReference type="AlphaFoldDB" id="A0A2N9EJ23"/>
<accession>A0A2N9EJ23</accession>
<organism evidence="2">
    <name type="scientific">Fagus sylvatica</name>
    <name type="common">Beechnut</name>
    <dbReference type="NCBI Taxonomy" id="28930"/>
    <lineage>
        <taxon>Eukaryota</taxon>
        <taxon>Viridiplantae</taxon>
        <taxon>Streptophyta</taxon>
        <taxon>Embryophyta</taxon>
        <taxon>Tracheophyta</taxon>
        <taxon>Spermatophyta</taxon>
        <taxon>Magnoliopsida</taxon>
        <taxon>eudicotyledons</taxon>
        <taxon>Gunneridae</taxon>
        <taxon>Pentapetalae</taxon>
        <taxon>rosids</taxon>
        <taxon>fabids</taxon>
        <taxon>Fagales</taxon>
        <taxon>Fagaceae</taxon>
        <taxon>Fagus</taxon>
    </lineage>
</organism>
<evidence type="ECO:0000256" key="1">
    <source>
        <dbReference type="SAM" id="MobiDB-lite"/>
    </source>
</evidence>
<evidence type="ECO:0000313" key="2">
    <source>
        <dbReference type="EMBL" id="SPC74772.1"/>
    </source>
</evidence>
<feature type="compositionally biased region" description="Basic and acidic residues" evidence="1">
    <location>
        <begin position="177"/>
        <end position="188"/>
    </location>
</feature>
<feature type="region of interest" description="Disordered" evidence="1">
    <location>
        <begin position="176"/>
        <end position="204"/>
    </location>
</feature>
<dbReference type="PANTHER" id="PTHR33052">
    <property type="entry name" value="DUF4228 DOMAIN PROTEIN-RELATED"/>
    <property type="match status" value="1"/>
</dbReference>
<gene>
    <name evidence="2" type="ORF">FSB_LOCUS2654</name>
</gene>
<dbReference type="Pfam" id="PF14009">
    <property type="entry name" value="PADRE"/>
    <property type="match status" value="1"/>
</dbReference>
<name>A0A2N9EJ23_FAGSY</name>
<dbReference type="InterPro" id="IPR025322">
    <property type="entry name" value="PADRE_dom"/>
</dbReference>
<protein>
    <submittedName>
        <fullName evidence="2">Uncharacterized protein</fullName>
    </submittedName>
</protein>
<proteinExistence type="predicted"/>
<dbReference type="EMBL" id="OIVN01000125">
    <property type="protein sequence ID" value="SPC74772.1"/>
    <property type="molecule type" value="Genomic_DNA"/>
</dbReference>
<sequence length="225" mass="25172">MLKKFLKVHTLTPFPRPKPPKPASAEVKKDSSSTFLKIVHVGGNVECYYMAIPAARIMEKYPSFLLARPDVFRRPWDSVVSPDEILNPGEKFFVVSHRTLRKLQRRISKPSTENSVNSLISQSSNNVSAEIVSLQKDGISSDLINTCFSASRKKSGCKKHVTFRGIDVKQKVGTCMGEKKGKEGDNSRKSLNPKSKSHGEKRRVWNVVTWQPSLTAISESQGNDE</sequence>